<dbReference type="SUPFAM" id="SSF57184">
    <property type="entry name" value="Growth factor receptor domain"/>
    <property type="match status" value="1"/>
</dbReference>
<protein>
    <submittedName>
        <fullName evidence="2">GSO1 protein</fullName>
    </submittedName>
</protein>
<dbReference type="PROSITE" id="PS51450">
    <property type="entry name" value="LRR"/>
    <property type="match status" value="1"/>
</dbReference>
<evidence type="ECO:0000313" key="3">
    <source>
        <dbReference type="Proteomes" id="UP000601435"/>
    </source>
</evidence>
<dbReference type="EMBL" id="CAJNJA010038557">
    <property type="protein sequence ID" value="CAE7748474.1"/>
    <property type="molecule type" value="Genomic_DNA"/>
</dbReference>
<organism evidence="2 3">
    <name type="scientific">Symbiodinium necroappetens</name>
    <dbReference type="NCBI Taxonomy" id="1628268"/>
    <lineage>
        <taxon>Eukaryota</taxon>
        <taxon>Sar</taxon>
        <taxon>Alveolata</taxon>
        <taxon>Dinophyceae</taxon>
        <taxon>Suessiales</taxon>
        <taxon>Symbiodiniaceae</taxon>
        <taxon>Symbiodinium</taxon>
    </lineage>
</organism>
<dbReference type="OrthoDB" id="19138at2759"/>
<gene>
    <name evidence="2" type="primary">GSO1</name>
    <name evidence="2" type="ORF">SNEC2469_LOCUS21694</name>
</gene>
<feature type="transmembrane region" description="Helical" evidence="1">
    <location>
        <begin position="255"/>
        <end position="280"/>
    </location>
</feature>
<name>A0A812XQF0_9DINO</name>
<feature type="transmembrane region" description="Helical" evidence="1">
    <location>
        <begin position="318"/>
        <end position="341"/>
    </location>
</feature>
<keyword evidence="1" id="KW-1133">Transmembrane helix</keyword>
<evidence type="ECO:0000256" key="1">
    <source>
        <dbReference type="SAM" id="Phobius"/>
    </source>
</evidence>
<dbReference type="AlphaFoldDB" id="A0A812XQF0"/>
<keyword evidence="1" id="KW-0812">Transmembrane</keyword>
<dbReference type="InterPro" id="IPR009030">
    <property type="entry name" value="Growth_fac_rcpt_cys_sf"/>
</dbReference>
<sequence length="570" mass="62632">MRSPLATSLEVLDLSGNNLSFLAAIPPACHTLVVVENMQPLHVAAGELAKALRRQVVLDMRETILHNDSMKDVEMLLSSHDISRTVDRTNFRTDKGYACFDLDRSTTTLEITPAKLMPEKWCSCLPGWHGTGINCSECSENTFSTNMSSPSCTACPANSTSPKRSKSVHECKCQRGSVRQVDSNTWICGCPPGRALLEDSCVSCEAPRFPQDEGRLSFPNFVAGYAGPLCMACSETYFEAGRMCIECSEGGFPRWLIKAGVCLMLGVLLCACAAAVAYFVDHWSPGHRAEQLLQYLEETILGEGVLGNMRKKLLKNEIPLLIQMCQLWVVVAAFASAVSLAQDETAGSGLWELPYMETLQLTVENIQELLDLQCYFGGARVRLAIGLLAPMLPLLLLFCCLGLEFFNAGAGVNAALKILTLFFIGGASKCFSLQSCQRFDAGQALVTRHDGRAEFYLPHPFFSSGLIRSHSVVAVFWPCAICYSILIPCFLIYLYLRQHKLLHIKRAPLQVNNGNKDECSFYVAMEEPACVLAPLSRSFFRFSGMSGSGILPRASLCRRCCLLPALLFAV</sequence>
<proteinExistence type="predicted"/>
<reference evidence="2" key="1">
    <citation type="submission" date="2021-02" db="EMBL/GenBank/DDBJ databases">
        <authorList>
            <person name="Dougan E. K."/>
            <person name="Rhodes N."/>
            <person name="Thang M."/>
            <person name="Chan C."/>
        </authorList>
    </citation>
    <scope>NUCLEOTIDE SEQUENCE</scope>
</reference>
<accession>A0A812XQF0</accession>
<feature type="transmembrane region" description="Helical" evidence="1">
    <location>
        <begin position="475"/>
        <end position="496"/>
    </location>
</feature>
<dbReference type="SMART" id="SM01411">
    <property type="entry name" value="Ephrin_rec_like"/>
    <property type="match status" value="1"/>
</dbReference>
<comment type="caution">
    <text evidence="2">The sequence shown here is derived from an EMBL/GenBank/DDBJ whole genome shotgun (WGS) entry which is preliminary data.</text>
</comment>
<keyword evidence="1" id="KW-0472">Membrane</keyword>
<dbReference type="Proteomes" id="UP000601435">
    <property type="component" value="Unassembled WGS sequence"/>
</dbReference>
<dbReference type="Gene3D" id="2.10.50.10">
    <property type="entry name" value="Tumor Necrosis Factor Receptor, subunit A, domain 2"/>
    <property type="match status" value="1"/>
</dbReference>
<feature type="transmembrane region" description="Helical" evidence="1">
    <location>
        <begin position="383"/>
        <end position="403"/>
    </location>
</feature>
<evidence type="ECO:0000313" key="2">
    <source>
        <dbReference type="EMBL" id="CAE7748474.1"/>
    </source>
</evidence>
<feature type="transmembrane region" description="Helical" evidence="1">
    <location>
        <begin position="410"/>
        <end position="428"/>
    </location>
</feature>
<keyword evidence="3" id="KW-1185">Reference proteome</keyword>
<dbReference type="InterPro" id="IPR001611">
    <property type="entry name" value="Leu-rich_rpt"/>
</dbReference>